<keyword evidence="4" id="KW-1185">Reference proteome</keyword>
<name>A0A821RS35_9BILA</name>
<dbReference type="AlphaFoldDB" id="A0A821RS35"/>
<evidence type="ECO:0000313" key="2">
    <source>
        <dbReference type="EMBL" id="CAF4846033.1"/>
    </source>
</evidence>
<dbReference type="EMBL" id="CAJOBR010050375">
    <property type="protein sequence ID" value="CAF5049282.1"/>
    <property type="molecule type" value="Genomic_DNA"/>
</dbReference>
<evidence type="ECO:0000313" key="4">
    <source>
        <dbReference type="Proteomes" id="UP000663873"/>
    </source>
</evidence>
<proteinExistence type="predicted"/>
<gene>
    <name evidence="3" type="ORF">QYT958_LOCUS41941</name>
    <name evidence="2" type="ORF">UJA718_LOCUS43264</name>
</gene>
<evidence type="ECO:0000256" key="1">
    <source>
        <dbReference type="SAM" id="MobiDB-lite"/>
    </source>
</evidence>
<accession>A0A821RS35</accession>
<dbReference type="Proteomes" id="UP000663873">
    <property type="component" value="Unassembled WGS sequence"/>
</dbReference>
<feature type="non-terminal residue" evidence="2">
    <location>
        <position position="1"/>
    </location>
</feature>
<comment type="caution">
    <text evidence="2">The sequence shown here is derived from an EMBL/GenBank/DDBJ whole genome shotgun (WGS) entry which is preliminary data.</text>
</comment>
<reference evidence="2" key="1">
    <citation type="submission" date="2021-02" db="EMBL/GenBank/DDBJ databases">
        <authorList>
            <person name="Nowell W R."/>
        </authorList>
    </citation>
    <scope>NUCLEOTIDE SEQUENCE</scope>
</reference>
<sequence>GKHLLRTAETASSPYLKSINANPGGLLE</sequence>
<dbReference type="EMBL" id="CAJOBP010059430">
    <property type="protein sequence ID" value="CAF4846033.1"/>
    <property type="molecule type" value="Genomic_DNA"/>
</dbReference>
<feature type="region of interest" description="Disordered" evidence="1">
    <location>
        <begin position="1"/>
        <end position="28"/>
    </location>
</feature>
<organism evidence="2 4">
    <name type="scientific">Rotaria socialis</name>
    <dbReference type="NCBI Taxonomy" id="392032"/>
    <lineage>
        <taxon>Eukaryota</taxon>
        <taxon>Metazoa</taxon>
        <taxon>Spiralia</taxon>
        <taxon>Gnathifera</taxon>
        <taxon>Rotifera</taxon>
        <taxon>Eurotatoria</taxon>
        <taxon>Bdelloidea</taxon>
        <taxon>Philodinida</taxon>
        <taxon>Philodinidae</taxon>
        <taxon>Rotaria</taxon>
    </lineage>
</organism>
<dbReference type="Proteomes" id="UP000663848">
    <property type="component" value="Unassembled WGS sequence"/>
</dbReference>
<feature type="compositionally biased region" description="Polar residues" evidence="1">
    <location>
        <begin position="9"/>
        <end position="21"/>
    </location>
</feature>
<evidence type="ECO:0000313" key="3">
    <source>
        <dbReference type="EMBL" id="CAF5049282.1"/>
    </source>
</evidence>
<protein>
    <submittedName>
        <fullName evidence="2">Uncharacterized protein</fullName>
    </submittedName>
</protein>